<dbReference type="Proteomes" id="UP000268014">
    <property type="component" value="Unassembled WGS sequence"/>
</dbReference>
<evidence type="ECO:0000313" key="1">
    <source>
        <dbReference type="EMBL" id="VDO31182.1"/>
    </source>
</evidence>
<evidence type="ECO:0000313" key="3">
    <source>
        <dbReference type="WBParaSite" id="HPLM_0000719701-mRNA-1"/>
    </source>
</evidence>
<dbReference type="EMBL" id="UZAF01016616">
    <property type="protein sequence ID" value="VDO31182.1"/>
    <property type="molecule type" value="Genomic_DNA"/>
</dbReference>
<reference evidence="3" key="1">
    <citation type="submission" date="2017-02" db="UniProtKB">
        <authorList>
            <consortium name="WormBaseParasite"/>
        </authorList>
    </citation>
    <scope>IDENTIFICATION</scope>
</reference>
<sequence>MIHHVMHCHLPPQLMDKVYAVIHIEPLAEAVRDFKELRHSRSLGGKIDAITGILNHRFDTDPKNGPGLKNRPGCPGGRTIVKGSLQPLFIHYPPSLISSVVFHYSSPQPSDSRYSLIDCTFAVDPSSIGSNTTATRLIRFSTFD</sequence>
<proteinExistence type="predicted"/>
<reference evidence="1 2" key="2">
    <citation type="submission" date="2018-11" db="EMBL/GenBank/DDBJ databases">
        <authorList>
            <consortium name="Pathogen Informatics"/>
        </authorList>
    </citation>
    <scope>NUCLEOTIDE SEQUENCE [LARGE SCALE GENOMIC DNA]</scope>
    <source>
        <strain evidence="1 2">MHpl1</strain>
    </source>
</reference>
<organism evidence="3">
    <name type="scientific">Haemonchus placei</name>
    <name type="common">Barber's pole worm</name>
    <dbReference type="NCBI Taxonomy" id="6290"/>
    <lineage>
        <taxon>Eukaryota</taxon>
        <taxon>Metazoa</taxon>
        <taxon>Ecdysozoa</taxon>
        <taxon>Nematoda</taxon>
        <taxon>Chromadorea</taxon>
        <taxon>Rhabditida</taxon>
        <taxon>Rhabditina</taxon>
        <taxon>Rhabditomorpha</taxon>
        <taxon>Strongyloidea</taxon>
        <taxon>Trichostrongylidae</taxon>
        <taxon>Haemonchus</taxon>
    </lineage>
</organism>
<gene>
    <name evidence="1" type="ORF">HPLM_LOCUS7189</name>
</gene>
<dbReference type="AlphaFoldDB" id="A0A0N4WA20"/>
<keyword evidence="2" id="KW-1185">Reference proteome</keyword>
<accession>A0A0N4WA20</accession>
<name>A0A0N4WA20_HAEPC</name>
<dbReference type="WBParaSite" id="HPLM_0000719701-mRNA-1">
    <property type="protein sequence ID" value="HPLM_0000719701-mRNA-1"/>
    <property type="gene ID" value="HPLM_0000719701"/>
</dbReference>
<evidence type="ECO:0000313" key="2">
    <source>
        <dbReference type="Proteomes" id="UP000268014"/>
    </source>
</evidence>
<protein>
    <submittedName>
        <fullName evidence="3">S ribonuclease</fullName>
    </submittedName>
</protein>